<sequence length="304" mass="33529">MIIPPYLNPGDKIRIVSPAGKVKEEFVLPAVEWLLDKGYRVELGRHVFDSHFQFAGTDQQRLEDLQTALDDSETSAVICSRGGYGTVRIFNKLEYDGLFRHPKWLVGFSDITVLHAGLNRNRMASVHGVMPRYFLNSDGLPGESLQSLMQILAGGGASYAVPASAGNRQGQATGELVGGNLSIISGLQGTGYELNTDGKILFLEDINEFLYHVDRMMLQLKLSGKFEKMAGLVLGNFTDMKDNDSPFGKTISEIILEAVAEYDFPVCFDFPAGHEQKNLALVFGKKWELNVTGQESVFKCPADQ</sequence>
<accession>A0A1M5BG25</accession>
<protein>
    <submittedName>
        <fullName evidence="9">Muramoyltetrapeptide carboxypeptidase</fullName>
    </submittedName>
</protein>
<dbReference type="InterPro" id="IPR029062">
    <property type="entry name" value="Class_I_gatase-like"/>
</dbReference>
<dbReference type="InterPro" id="IPR027461">
    <property type="entry name" value="Carboxypeptidase_A_C_sf"/>
</dbReference>
<keyword evidence="10" id="KW-1185">Reference proteome</keyword>
<comment type="similarity">
    <text evidence="1">Belongs to the peptidase S66 family.</text>
</comment>
<evidence type="ECO:0000313" key="10">
    <source>
        <dbReference type="Proteomes" id="UP000184164"/>
    </source>
</evidence>
<organism evidence="9 10">
    <name type="scientific">Mariniphaga anaerophila</name>
    <dbReference type="NCBI Taxonomy" id="1484053"/>
    <lineage>
        <taxon>Bacteria</taxon>
        <taxon>Pseudomonadati</taxon>
        <taxon>Bacteroidota</taxon>
        <taxon>Bacteroidia</taxon>
        <taxon>Marinilabiliales</taxon>
        <taxon>Prolixibacteraceae</taxon>
        <taxon>Mariniphaga</taxon>
    </lineage>
</organism>
<feature type="active site" description="Charge relay system" evidence="6">
    <location>
        <position position="274"/>
    </location>
</feature>
<keyword evidence="2 9" id="KW-0121">Carboxypeptidase</keyword>
<name>A0A1M5BG25_9BACT</name>
<dbReference type="AlphaFoldDB" id="A0A1M5BG25"/>
<dbReference type="PANTHER" id="PTHR30237">
    <property type="entry name" value="MURAMOYLTETRAPEPTIDE CARBOXYPEPTIDASE"/>
    <property type="match status" value="1"/>
</dbReference>
<evidence type="ECO:0000313" key="9">
    <source>
        <dbReference type="EMBL" id="SHF41513.1"/>
    </source>
</evidence>
<dbReference type="SUPFAM" id="SSF141986">
    <property type="entry name" value="LD-carboxypeptidase A C-terminal domain-like"/>
    <property type="match status" value="1"/>
</dbReference>
<dbReference type="Pfam" id="PF17676">
    <property type="entry name" value="Peptidase_S66C"/>
    <property type="match status" value="1"/>
</dbReference>
<dbReference type="InterPro" id="IPR040449">
    <property type="entry name" value="Peptidase_S66_N"/>
</dbReference>
<evidence type="ECO:0000256" key="4">
    <source>
        <dbReference type="ARBA" id="ARBA00022801"/>
    </source>
</evidence>
<dbReference type="GO" id="GO:0004180">
    <property type="term" value="F:carboxypeptidase activity"/>
    <property type="evidence" value="ECO:0007669"/>
    <property type="project" value="UniProtKB-KW"/>
</dbReference>
<dbReference type="InterPro" id="IPR040921">
    <property type="entry name" value="Peptidase_S66C"/>
</dbReference>
<feature type="domain" description="LD-carboxypeptidase N-terminal" evidence="7">
    <location>
        <begin position="13"/>
        <end position="128"/>
    </location>
</feature>
<reference evidence="9 10" key="1">
    <citation type="submission" date="2016-11" db="EMBL/GenBank/DDBJ databases">
        <authorList>
            <person name="Jaros S."/>
            <person name="Januszkiewicz K."/>
            <person name="Wedrychowicz H."/>
        </authorList>
    </citation>
    <scope>NUCLEOTIDE SEQUENCE [LARGE SCALE GENOMIC DNA]</scope>
    <source>
        <strain evidence="9 10">DSM 26910</strain>
    </source>
</reference>
<dbReference type="SUPFAM" id="SSF52317">
    <property type="entry name" value="Class I glutamine amidotransferase-like"/>
    <property type="match status" value="1"/>
</dbReference>
<feature type="active site" description="Nucleophile" evidence="6">
    <location>
        <position position="109"/>
    </location>
</feature>
<evidence type="ECO:0000259" key="7">
    <source>
        <dbReference type="Pfam" id="PF02016"/>
    </source>
</evidence>
<dbReference type="InterPro" id="IPR003507">
    <property type="entry name" value="S66_fam"/>
</dbReference>
<gene>
    <name evidence="9" type="ORF">SAMN05444274_105136</name>
</gene>
<evidence type="ECO:0000256" key="2">
    <source>
        <dbReference type="ARBA" id="ARBA00022645"/>
    </source>
</evidence>
<feature type="domain" description="LD-carboxypeptidase C-terminal" evidence="8">
    <location>
        <begin position="173"/>
        <end position="289"/>
    </location>
</feature>
<dbReference type="PANTHER" id="PTHR30237:SF2">
    <property type="entry name" value="MUREIN TETRAPEPTIDE CARBOXYPEPTIDASE"/>
    <property type="match status" value="1"/>
</dbReference>
<evidence type="ECO:0000256" key="6">
    <source>
        <dbReference type="PIRSR" id="PIRSR028757-1"/>
    </source>
</evidence>
<keyword evidence="3" id="KW-0645">Protease</keyword>
<proteinExistence type="inferred from homology"/>
<dbReference type="EMBL" id="FQUM01000005">
    <property type="protein sequence ID" value="SHF41513.1"/>
    <property type="molecule type" value="Genomic_DNA"/>
</dbReference>
<dbReference type="Gene3D" id="3.40.50.10740">
    <property type="entry name" value="Class I glutamine amidotransferase-like"/>
    <property type="match status" value="1"/>
</dbReference>
<dbReference type="PIRSF" id="PIRSF028757">
    <property type="entry name" value="LD-carboxypeptidase"/>
    <property type="match status" value="1"/>
</dbReference>
<evidence type="ECO:0000256" key="1">
    <source>
        <dbReference type="ARBA" id="ARBA00010233"/>
    </source>
</evidence>
<dbReference type="Proteomes" id="UP000184164">
    <property type="component" value="Unassembled WGS sequence"/>
</dbReference>
<dbReference type="CDD" id="cd07025">
    <property type="entry name" value="Peptidase_S66"/>
    <property type="match status" value="1"/>
</dbReference>
<evidence type="ECO:0000256" key="3">
    <source>
        <dbReference type="ARBA" id="ARBA00022670"/>
    </source>
</evidence>
<evidence type="ECO:0000256" key="5">
    <source>
        <dbReference type="ARBA" id="ARBA00022825"/>
    </source>
</evidence>
<dbReference type="Pfam" id="PF02016">
    <property type="entry name" value="Peptidase_S66"/>
    <property type="match status" value="1"/>
</dbReference>
<evidence type="ECO:0000259" key="8">
    <source>
        <dbReference type="Pfam" id="PF17676"/>
    </source>
</evidence>
<dbReference type="STRING" id="1484053.SAMN05444274_105136"/>
<dbReference type="Gene3D" id="3.50.30.60">
    <property type="entry name" value="LD-carboxypeptidase A C-terminal domain-like"/>
    <property type="match status" value="1"/>
</dbReference>
<dbReference type="GO" id="GO:0008236">
    <property type="term" value="F:serine-type peptidase activity"/>
    <property type="evidence" value="ECO:0007669"/>
    <property type="project" value="UniProtKB-KW"/>
</dbReference>
<keyword evidence="4" id="KW-0378">Hydrolase</keyword>
<feature type="active site" description="Charge relay system" evidence="6">
    <location>
        <position position="204"/>
    </location>
</feature>
<dbReference type="GO" id="GO:0006508">
    <property type="term" value="P:proteolysis"/>
    <property type="evidence" value="ECO:0007669"/>
    <property type="project" value="UniProtKB-KW"/>
</dbReference>
<dbReference type="InterPro" id="IPR027478">
    <property type="entry name" value="LdcA_N"/>
</dbReference>
<keyword evidence="5" id="KW-0720">Serine protease</keyword>